<dbReference type="PaxDb" id="6239-F14H3.3"/>
<proteinExistence type="predicted"/>
<dbReference type="EMBL" id="BX284605">
    <property type="protein sequence ID" value="CAB05482.2"/>
    <property type="molecule type" value="Genomic_DNA"/>
</dbReference>
<feature type="coiled-coil region" evidence="1">
    <location>
        <begin position="140"/>
        <end position="174"/>
    </location>
</feature>
<dbReference type="CTD" id="180075"/>
<dbReference type="PhylomeDB" id="O45362"/>
<feature type="compositionally biased region" description="Basic and acidic residues" evidence="2">
    <location>
        <begin position="236"/>
        <end position="252"/>
    </location>
</feature>
<sequence length="273" mass="32494">MFYNRQAKRDSPNTKLGEEVLREEQAKHNGLGHGQYEKNERSLCGCASGQFQMISASVSFDRERCLQNNQQHEANGKLEEEHFREEQAEPIEPDGEDRQYEKTNKFMKSIRRQNGKDPKALCNRALRRCQKITESLPFEQEQCIRNIQEYEAKVHQLQMDIRGHELVIQQLKSQIIEVGRPNRILDEELQERKLDIETCQDQELRMSEFIEEEKRNMTQFDDDRKETEDLMNLLQKELERLTTEDEKEEPKEIHKRRKYEDDEGPDAKRKPDA</sequence>
<protein>
    <submittedName>
        <fullName evidence="3">Uncharacterized protein</fullName>
    </submittedName>
</protein>
<dbReference type="PIR" id="T20930">
    <property type="entry name" value="T20930"/>
</dbReference>
<dbReference type="HOGENOM" id="CLU_1020243_0_0_1"/>
<gene>
    <name evidence="3" type="ORF">CELE_F14H3.3</name>
    <name evidence="3 5" type="ORF">F14H3.3</name>
</gene>
<dbReference type="STRING" id="6239.F14H3.3.1"/>
<dbReference type="AGR" id="WB:WBGene00008822"/>
<evidence type="ECO:0000256" key="1">
    <source>
        <dbReference type="SAM" id="Coils"/>
    </source>
</evidence>
<feature type="region of interest" description="Disordered" evidence="2">
    <location>
        <begin position="73"/>
        <end position="96"/>
    </location>
</feature>
<accession>O45362</accession>
<dbReference type="WormBase" id="F14H3.3">
    <property type="protein sequence ID" value="CE23651"/>
    <property type="gene ID" value="WBGene00008822"/>
</dbReference>
<dbReference type="Proteomes" id="UP000001940">
    <property type="component" value="Chromosome V"/>
</dbReference>
<feature type="region of interest" description="Disordered" evidence="2">
    <location>
        <begin position="235"/>
        <end position="273"/>
    </location>
</feature>
<dbReference type="FunCoup" id="O45362">
    <property type="interactions" value="1"/>
</dbReference>
<keyword evidence="1" id="KW-0175">Coiled coil</keyword>
<name>O45362_CAEEL</name>
<organism evidence="3 4">
    <name type="scientific">Caenorhabditis elegans</name>
    <dbReference type="NCBI Taxonomy" id="6239"/>
    <lineage>
        <taxon>Eukaryota</taxon>
        <taxon>Metazoa</taxon>
        <taxon>Ecdysozoa</taxon>
        <taxon>Nematoda</taxon>
        <taxon>Chromadorea</taxon>
        <taxon>Rhabditida</taxon>
        <taxon>Rhabditina</taxon>
        <taxon>Rhabditomorpha</taxon>
        <taxon>Rhabditoidea</taxon>
        <taxon>Rhabditidae</taxon>
        <taxon>Peloderinae</taxon>
        <taxon>Caenorhabditis</taxon>
    </lineage>
</organism>
<dbReference type="KEGG" id="cel:CELE_F14H3.3"/>
<evidence type="ECO:0000313" key="5">
    <source>
        <dbReference type="WormBase" id="F14H3.3"/>
    </source>
</evidence>
<dbReference type="Bgee" id="WBGene00008822">
    <property type="expression patterns" value="Expressed in embryo and 4 other cell types or tissues"/>
</dbReference>
<evidence type="ECO:0000313" key="3">
    <source>
        <dbReference type="EMBL" id="CAB05482.2"/>
    </source>
</evidence>
<dbReference type="GeneID" id="180075"/>
<dbReference type="AlphaFoldDB" id="O45362"/>
<dbReference type="RefSeq" id="NP_507037.1">
    <property type="nucleotide sequence ID" value="NM_074636.3"/>
</dbReference>
<evidence type="ECO:0000313" key="4">
    <source>
        <dbReference type="Proteomes" id="UP000001940"/>
    </source>
</evidence>
<keyword evidence="4" id="KW-1185">Reference proteome</keyword>
<dbReference type="UCSC" id="F14H3.3">
    <property type="organism name" value="c. elegans"/>
</dbReference>
<feature type="compositionally biased region" description="Basic and acidic residues" evidence="2">
    <location>
        <begin position="74"/>
        <end position="87"/>
    </location>
</feature>
<dbReference type="PIR" id="A89351">
    <property type="entry name" value="A89351"/>
</dbReference>
<evidence type="ECO:0000256" key="2">
    <source>
        <dbReference type="SAM" id="MobiDB-lite"/>
    </source>
</evidence>
<reference evidence="3 4" key="1">
    <citation type="journal article" date="1998" name="Science">
        <title>Genome sequence of the nematode C. elegans: a platform for investigating biology.</title>
        <authorList>
            <consortium name="The C. elegans sequencing consortium"/>
            <person name="Sulson J.E."/>
            <person name="Waterston R."/>
        </authorList>
    </citation>
    <scope>NUCLEOTIDE SEQUENCE [LARGE SCALE GENOMIC DNA]</scope>
    <source>
        <strain evidence="3 4">Bristol N2</strain>
    </source>
</reference>
<dbReference type="SMR" id="O45362"/>
<dbReference type="InParanoid" id="O45362"/>